<evidence type="ECO:0000256" key="2">
    <source>
        <dbReference type="ARBA" id="ARBA00023125"/>
    </source>
</evidence>
<dbReference type="OrthoDB" id="3237195at2"/>
<keyword evidence="3" id="KW-0804">Transcription</keyword>
<dbReference type="InterPro" id="IPR047923">
    <property type="entry name" value="ArpA-like"/>
</dbReference>
<keyword evidence="2 4" id="KW-0238">DNA-binding</keyword>
<gene>
    <name evidence="6" type="ORF">SAMN06309945_2575</name>
</gene>
<dbReference type="PROSITE" id="PS50977">
    <property type="entry name" value="HTH_TETR_2"/>
    <property type="match status" value="1"/>
</dbReference>
<dbReference type="InterPro" id="IPR054126">
    <property type="entry name" value="CprB_TetR_C"/>
</dbReference>
<dbReference type="InterPro" id="IPR036271">
    <property type="entry name" value="Tet_transcr_reg_TetR-rel_C_sf"/>
</dbReference>
<evidence type="ECO:0000256" key="3">
    <source>
        <dbReference type="ARBA" id="ARBA00023163"/>
    </source>
</evidence>
<dbReference type="PRINTS" id="PR00455">
    <property type="entry name" value="HTHTETR"/>
</dbReference>
<organism evidence="6 7">
    <name type="scientific">Okibacterium fritillariae</name>
    <dbReference type="NCBI Taxonomy" id="123320"/>
    <lineage>
        <taxon>Bacteria</taxon>
        <taxon>Bacillati</taxon>
        <taxon>Actinomycetota</taxon>
        <taxon>Actinomycetes</taxon>
        <taxon>Micrococcales</taxon>
        <taxon>Microbacteriaceae</taxon>
        <taxon>Okibacterium</taxon>
    </lineage>
</organism>
<evidence type="ECO:0000313" key="7">
    <source>
        <dbReference type="Proteomes" id="UP000190857"/>
    </source>
</evidence>
<accession>A0A1T5KXT9</accession>
<feature type="domain" description="HTH tetR-type" evidence="5">
    <location>
        <begin position="13"/>
        <end position="73"/>
    </location>
</feature>
<dbReference type="Pfam" id="PF21935">
    <property type="entry name" value="TetR_C_45"/>
    <property type="match status" value="1"/>
</dbReference>
<dbReference type="RefSeq" id="WP_159449539.1">
    <property type="nucleotide sequence ID" value="NZ_FUZP01000003.1"/>
</dbReference>
<dbReference type="NCBIfam" id="NF041196">
    <property type="entry name" value="ScbR_bind_reg"/>
    <property type="match status" value="1"/>
</dbReference>
<dbReference type="STRING" id="123320.SAMN06309945_2575"/>
<dbReference type="InterPro" id="IPR009057">
    <property type="entry name" value="Homeodomain-like_sf"/>
</dbReference>
<name>A0A1T5KXT9_9MICO</name>
<dbReference type="PANTHER" id="PTHR47506:SF3">
    <property type="entry name" value="HTH-TYPE TRANSCRIPTIONAL REGULATOR LMRA"/>
    <property type="match status" value="1"/>
</dbReference>
<dbReference type="InterPro" id="IPR023772">
    <property type="entry name" value="DNA-bd_HTH_TetR-type_CS"/>
</dbReference>
<feature type="DNA-binding region" description="H-T-H motif" evidence="4">
    <location>
        <begin position="36"/>
        <end position="55"/>
    </location>
</feature>
<dbReference type="Proteomes" id="UP000190857">
    <property type="component" value="Unassembled WGS sequence"/>
</dbReference>
<evidence type="ECO:0000256" key="1">
    <source>
        <dbReference type="ARBA" id="ARBA00023015"/>
    </source>
</evidence>
<keyword evidence="7" id="KW-1185">Reference proteome</keyword>
<proteinExistence type="predicted"/>
<evidence type="ECO:0000256" key="4">
    <source>
        <dbReference type="PROSITE-ProRule" id="PRU00335"/>
    </source>
</evidence>
<dbReference type="EMBL" id="FUZP01000003">
    <property type="protein sequence ID" value="SKC67998.1"/>
    <property type="molecule type" value="Genomic_DNA"/>
</dbReference>
<dbReference type="GO" id="GO:0003677">
    <property type="term" value="F:DNA binding"/>
    <property type="evidence" value="ECO:0007669"/>
    <property type="project" value="UniProtKB-UniRule"/>
</dbReference>
<sequence>METGRAPQQQRGRERRQALLEGASRVFDRVGFAQASLSDIARESHATMGSLYFYFPSKEQLALAIITEQNARTFGSLEQAGRGHDTVQTLLHGSKAIADQLLTDAVVRAGIRLSMEQGTLSVPTNGFYADWIGGITDLVELAAERGILRRDFEPAQLSRMIVATFTGTHVVSNVLTGRADVYAALHVMWGVVLRGLVEPDRVDLYLAESVELFASEPPERS</sequence>
<dbReference type="Gene3D" id="1.10.357.10">
    <property type="entry name" value="Tetracycline Repressor, domain 2"/>
    <property type="match status" value="1"/>
</dbReference>
<keyword evidence="1" id="KW-0805">Transcription regulation</keyword>
<dbReference type="SUPFAM" id="SSF46689">
    <property type="entry name" value="Homeodomain-like"/>
    <property type="match status" value="1"/>
</dbReference>
<dbReference type="InterPro" id="IPR001647">
    <property type="entry name" value="HTH_TetR"/>
</dbReference>
<dbReference type="PANTHER" id="PTHR47506">
    <property type="entry name" value="TRANSCRIPTIONAL REGULATORY PROTEIN"/>
    <property type="match status" value="1"/>
</dbReference>
<evidence type="ECO:0000313" key="6">
    <source>
        <dbReference type="EMBL" id="SKC67998.1"/>
    </source>
</evidence>
<evidence type="ECO:0000259" key="5">
    <source>
        <dbReference type="PROSITE" id="PS50977"/>
    </source>
</evidence>
<dbReference type="PROSITE" id="PS01081">
    <property type="entry name" value="HTH_TETR_1"/>
    <property type="match status" value="1"/>
</dbReference>
<dbReference type="AlphaFoldDB" id="A0A1T5KXT9"/>
<reference evidence="6 7" key="1">
    <citation type="submission" date="2017-02" db="EMBL/GenBank/DDBJ databases">
        <authorList>
            <person name="Peterson S.W."/>
        </authorList>
    </citation>
    <scope>NUCLEOTIDE SEQUENCE [LARGE SCALE GENOMIC DNA]</scope>
    <source>
        <strain evidence="6 7">VKM Ac-2059</strain>
    </source>
</reference>
<dbReference type="SUPFAM" id="SSF48498">
    <property type="entry name" value="Tetracyclin repressor-like, C-terminal domain"/>
    <property type="match status" value="1"/>
</dbReference>
<protein>
    <submittedName>
        <fullName evidence="6">Transcriptional regulator, TetR family</fullName>
    </submittedName>
</protein>
<dbReference type="Pfam" id="PF00440">
    <property type="entry name" value="TetR_N"/>
    <property type="match status" value="1"/>
</dbReference>